<keyword evidence="2" id="KW-1185">Reference proteome</keyword>
<dbReference type="EMBL" id="CM042036">
    <property type="protein sequence ID" value="KAI3744054.1"/>
    <property type="molecule type" value="Genomic_DNA"/>
</dbReference>
<evidence type="ECO:0000313" key="1">
    <source>
        <dbReference type="EMBL" id="KAI3744054.1"/>
    </source>
</evidence>
<reference evidence="1 2" key="2">
    <citation type="journal article" date="2022" name="Mol. Ecol. Resour.">
        <title>The genomes of chicory, endive, great burdock and yacon provide insights into Asteraceae paleo-polyploidization history and plant inulin production.</title>
        <authorList>
            <person name="Fan W."/>
            <person name="Wang S."/>
            <person name="Wang H."/>
            <person name="Wang A."/>
            <person name="Jiang F."/>
            <person name="Liu H."/>
            <person name="Zhao H."/>
            <person name="Xu D."/>
            <person name="Zhang Y."/>
        </authorList>
    </citation>
    <scope>NUCLEOTIDE SEQUENCE [LARGE SCALE GENOMIC DNA]</scope>
    <source>
        <strain evidence="2">cv. Yunnan</strain>
        <tissue evidence="1">Leaves</tissue>
    </source>
</reference>
<gene>
    <name evidence="1" type="ORF">L1987_57126</name>
</gene>
<organism evidence="1 2">
    <name type="scientific">Smallanthus sonchifolius</name>
    <dbReference type="NCBI Taxonomy" id="185202"/>
    <lineage>
        <taxon>Eukaryota</taxon>
        <taxon>Viridiplantae</taxon>
        <taxon>Streptophyta</taxon>
        <taxon>Embryophyta</taxon>
        <taxon>Tracheophyta</taxon>
        <taxon>Spermatophyta</taxon>
        <taxon>Magnoliopsida</taxon>
        <taxon>eudicotyledons</taxon>
        <taxon>Gunneridae</taxon>
        <taxon>Pentapetalae</taxon>
        <taxon>asterids</taxon>
        <taxon>campanulids</taxon>
        <taxon>Asterales</taxon>
        <taxon>Asteraceae</taxon>
        <taxon>Asteroideae</taxon>
        <taxon>Heliantheae alliance</taxon>
        <taxon>Millerieae</taxon>
        <taxon>Smallanthus</taxon>
    </lineage>
</organism>
<proteinExistence type="predicted"/>
<comment type="caution">
    <text evidence="1">The sequence shown here is derived from an EMBL/GenBank/DDBJ whole genome shotgun (WGS) entry which is preliminary data.</text>
</comment>
<evidence type="ECO:0000313" key="2">
    <source>
        <dbReference type="Proteomes" id="UP001056120"/>
    </source>
</evidence>
<name>A0ACB9DBM3_9ASTR</name>
<sequence>MGFEDPWLFVFSFNKCTGDAQWLVLDLVRASWHVIPAMPCVEKVCAHGFRCVAVPGDRSLVVCGGVAADGECPVNSVMRFDVLLDRWTVMRKMVTPRMVFAGGVIGGKVYVAGGSGGDRVELGSGEVMDPKVGVWNPIASMGASMSCYDAAVLDGKLFVTEGWFWPFCFVPRGQVYDPGTNSWESMAKGLREGWTGSSVVMFGHLFVVSEHERTKVKVYDLRNDTWETVSGAPLPEQICKPFVVNGYDDRIYVTGRNLNVAVGFIYRLNNDLTDKKLDFMVRWQVVEGPHGFSDLAPSSAQILYA</sequence>
<protein>
    <submittedName>
        <fullName evidence="1">Uncharacterized protein</fullName>
    </submittedName>
</protein>
<accession>A0ACB9DBM3</accession>
<reference evidence="2" key="1">
    <citation type="journal article" date="2022" name="Mol. Ecol. Resour.">
        <title>The genomes of chicory, endive, great burdock and yacon provide insights into Asteraceae palaeo-polyploidization history and plant inulin production.</title>
        <authorList>
            <person name="Fan W."/>
            <person name="Wang S."/>
            <person name="Wang H."/>
            <person name="Wang A."/>
            <person name="Jiang F."/>
            <person name="Liu H."/>
            <person name="Zhao H."/>
            <person name="Xu D."/>
            <person name="Zhang Y."/>
        </authorList>
    </citation>
    <scope>NUCLEOTIDE SEQUENCE [LARGE SCALE GENOMIC DNA]</scope>
    <source>
        <strain evidence="2">cv. Yunnan</strain>
    </source>
</reference>
<dbReference type="Proteomes" id="UP001056120">
    <property type="component" value="Linkage Group LG19"/>
</dbReference>